<dbReference type="SMART" id="SM00967">
    <property type="entry name" value="SpoU_sub_bind"/>
    <property type="match status" value="1"/>
</dbReference>
<dbReference type="Gene3D" id="3.30.1330.30">
    <property type="match status" value="1"/>
</dbReference>
<gene>
    <name evidence="5" type="ORF">E6C76_04950</name>
</gene>
<dbReference type="EMBL" id="SSOC01000002">
    <property type="protein sequence ID" value="THF66209.1"/>
    <property type="molecule type" value="Genomic_DNA"/>
</dbReference>
<name>A0A4S4B194_9RHOO</name>
<dbReference type="InterPro" id="IPR029028">
    <property type="entry name" value="Alpha/beta_knot_MTases"/>
</dbReference>
<comment type="similarity">
    <text evidence="1">Belongs to the class IV-like SAM-binding methyltransferase superfamily. RNA methyltransferase TrmH family.</text>
</comment>
<protein>
    <submittedName>
        <fullName evidence="5">RNA methyltransferase</fullName>
    </submittedName>
</protein>
<evidence type="ECO:0000313" key="6">
    <source>
        <dbReference type="Proteomes" id="UP000308430"/>
    </source>
</evidence>
<dbReference type="Gene3D" id="3.40.1280.10">
    <property type="match status" value="1"/>
</dbReference>
<comment type="caution">
    <text evidence="5">The sequence shown here is derived from an EMBL/GenBank/DDBJ whole genome shotgun (WGS) entry which is preliminary data.</text>
</comment>
<dbReference type="GO" id="GO:0006396">
    <property type="term" value="P:RNA processing"/>
    <property type="evidence" value="ECO:0007669"/>
    <property type="project" value="InterPro"/>
</dbReference>
<dbReference type="InterPro" id="IPR029064">
    <property type="entry name" value="Ribosomal_eL30-like_sf"/>
</dbReference>
<dbReference type="InterPro" id="IPR053888">
    <property type="entry name" value="MRM3-like_sub_bind"/>
</dbReference>
<evidence type="ECO:0000313" key="5">
    <source>
        <dbReference type="EMBL" id="THF66209.1"/>
    </source>
</evidence>
<proteinExistence type="inferred from homology"/>
<keyword evidence="2 5" id="KW-0489">Methyltransferase</keyword>
<dbReference type="InterPro" id="IPR051259">
    <property type="entry name" value="rRNA_Methyltransferase"/>
</dbReference>
<evidence type="ECO:0000256" key="2">
    <source>
        <dbReference type="ARBA" id="ARBA00022603"/>
    </source>
</evidence>
<organism evidence="5 6">
    <name type="scientific">Pseudothauera nasutitermitis</name>
    <dbReference type="NCBI Taxonomy" id="2565930"/>
    <lineage>
        <taxon>Bacteria</taxon>
        <taxon>Pseudomonadati</taxon>
        <taxon>Pseudomonadota</taxon>
        <taxon>Betaproteobacteria</taxon>
        <taxon>Rhodocyclales</taxon>
        <taxon>Zoogloeaceae</taxon>
        <taxon>Pseudothauera</taxon>
    </lineage>
</organism>
<dbReference type="GO" id="GO:0008173">
    <property type="term" value="F:RNA methyltransferase activity"/>
    <property type="evidence" value="ECO:0007669"/>
    <property type="project" value="InterPro"/>
</dbReference>
<dbReference type="Pfam" id="PF00588">
    <property type="entry name" value="SpoU_methylase"/>
    <property type="match status" value="1"/>
</dbReference>
<dbReference type="SUPFAM" id="SSF75217">
    <property type="entry name" value="alpha/beta knot"/>
    <property type="match status" value="1"/>
</dbReference>
<sequence length="266" mass="28242">MKAITSRDNPTVRRLRALAGSARERRKLGQSVLDGAHLITAALDAGWTLRELAISEQGLQSAEIVRLAERCAGTSCEVLRLPDAVLAQISPVDTPAGILASFDLPAEPAPRAFTDSLLVLDGVQDAGNLGAILRTAAAAGIQDALLSPGCAQAWAPRVLRAGMGAHFALRIHERADLAAALAGYPGQVLATALRDDSWDLYELDLRAPVAWLFGAEGQGLSPEALALASRHVRIPMPGRLESLNVGAAVAICLFEQLRQRRDMPTR</sequence>
<dbReference type="PANTHER" id="PTHR43191">
    <property type="entry name" value="RRNA METHYLTRANSFERASE 3"/>
    <property type="match status" value="1"/>
</dbReference>
<dbReference type="GO" id="GO:0032259">
    <property type="term" value="P:methylation"/>
    <property type="evidence" value="ECO:0007669"/>
    <property type="project" value="UniProtKB-KW"/>
</dbReference>
<dbReference type="OrthoDB" id="9794400at2"/>
<dbReference type="RefSeq" id="WP_136347158.1">
    <property type="nucleotide sequence ID" value="NZ_SSOC01000002.1"/>
</dbReference>
<dbReference type="PANTHER" id="PTHR43191:SF2">
    <property type="entry name" value="RRNA METHYLTRANSFERASE 3, MITOCHONDRIAL"/>
    <property type="match status" value="1"/>
</dbReference>
<accession>A0A4S4B194</accession>
<evidence type="ECO:0000256" key="3">
    <source>
        <dbReference type="ARBA" id="ARBA00022679"/>
    </source>
</evidence>
<evidence type="ECO:0000259" key="4">
    <source>
        <dbReference type="SMART" id="SM00967"/>
    </source>
</evidence>
<keyword evidence="3 5" id="KW-0808">Transferase</keyword>
<dbReference type="GO" id="GO:0003723">
    <property type="term" value="F:RNA binding"/>
    <property type="evidence" value="ECO:0007669"/>
    <property type="project" value="InterPro"/>
</dbReference>
<reference evidence="5 6" key="1">
    <citation type="submission" date="2019-04" db="EMBL/GenBank/DDBJ databases">
        <title>Azoarcus nasutitermitis sp. nov. isolated from termite nest.</title>
        <authorList>
            <person name="Lin S.-Y."/>
            <person name="Hameed A."/>
            <person name="Hsu Y.-H."/>
            <person name="Young C.-C."/>
        </authorList>
    </citation>
    <scope>NUCLEOTIDE SEQUENCE [LARGE SCALE GENOMIC DNA]</scope>
    <source>
        <strain evidence="5 6">CC-YHH838</strain>
    </source>
</reference>
<dbReference type="GO" id="GO:0005737">
    <property type="term" value="C:cytoplasm"/>
    <property type="evidence" value="ECO:0007669"/>
    <property type="project" value="UniProtKB-ARBA"/>
</dbReference>
<dbReference type="CDD" id="cd18095">
    <property type="entry name" value="SpoU-like_rRNA-MTase"/>
    <property type="match status" value="1"/>
</dbReference>
<evidence type="ECO:0000256" key="1">
    <source>
        <dbReference type="ARBA" id="ARBA00007228"/>
    </source>
</evidence>
<dbReference type="InterPro" id="IPR029026">
    <property type="entry name" value="tRNA_m1G_MTases_N"/>
</dbReference>
<dbReference type="InterPro" id="IPR001537">
    <property type="entry name" value="SpoU_MeTrfase"/>
</dbReference>
<dbReference type="Proteomes" id="UP000308430">
    <property type="component" value="Unassembled WGS sequence"/>
</dbReference>
<dbReference type="Pfam" id="PF22435">
    <property type="entry name" value="MRM3-like_sub_bind"/>
    <property type="match status" value="1"/>
</dbReference>
<dbReference type="SUPFAM" id="SSF55315">
    <property type="entry name" value="L30e-like"/>
    <property type="match status" value="1"/>
</dbReference>
<dbReference type="InterPro" id="IPR013123">
    <property type="entry name" value="SpoU_subst-bd"/>
</dbReference>
<keyword evidence="6" id="KW-1185">Reference proteome</keyword>
<dbReference type="AlphaFoldDB" id="A0A4S4B194"/>
<feature type="domain" description="RNA 2-O ribose methyltransferase substrate binding" evidence="4">
    <location>
        <begin position="32"/>
        <end position="108"/>
    </location>
</feature>